<dbReference type="AlphaFoldDB" id="A0A516NSN1"/>
<sequence>MVRMSRISKARRGAVWSAVSWTLLAVALLMIAAQGGPSGRSTVESAREATPMPAALPPPVAEGFEPDRIVVPRLGIDADVTPAGTIVAYDPFLGRQVDSFGVPADMRSTTWWSEGPEPGSQGLAIILGHSQIGGGYGVFNDIGSLRPGDRVEVAGSASSAGFLVREVISGVSKRDPHRLSSVLSDHANTAGIALVTCGGSFDPDRRVSEDNVVVIAELMAPARRGRPAGN</sequence>
<dbReference type="Gene3D" id="2.40.260.10">
    <property type="entry name" value="Sortase"/>
    <property type="match status" value="1"/>
</dbReference>
<dbReference type="Proteomes" id="UP000317039">
    <property type="component" value="Chromosome"/>
</dbReference>
<organism evidence="2 3">
    <name type="scientific">Nocardia otitidiscaviarum</name>
    <dbReference type="NCBI Taxonomy" id="1823"/>
    <lineage>
        <taxon>Bacteria</taxon>
        <taxon>Bacillati</taxon>
        <taxon>Actinomycetota</taxon>
        <taxon>Actinomycetes</taxon>
        <taxon>Mycobacteriales</taxon>
        <taxon>Nocardiaceae</taxon>
        <taxon>Nocardia</taxon>
    </lineage>
</organism>
<dbReference type="InterPro" id="IPR042001">
    <property type="entry name" value="Sortase_F"/>
</dbReference>
<evidence type="ECO:0000256" key="1">
    <source>
        <dbReference type="ARBA" id="ARBA00022801"/>
    </source>
</evidence>
<dbReference type="KEGG" id="nod:FOH10_27355"/>
<dbReference type="InterPro" id="IPR005754">
    <property type="entry name" value="Sortase"/>
</dbReference>
<protein>
    <submittedName>
        <fullName evidence="2">Class F sortase</fullName>
    </submittedName>
</protein>
<dbReference type="EMBL" id="CP041695">
    <property type="protein sequence ID" value="QDP81902.1"/>
    <property type="molecule type" value="Genomic_DNA"/>
</dbReference>
<dbReference type="InterPro" id="IPR023365">
    <property type="entry name" value="Sortase_dom-sf"/>
</dbReference>
<dbReference type="GO" id="GO:0016787">
    <property type="term" value="F:hydrolase activity"/>
    <property type="evidence" value="ECO:0007669"/>
    <property type="project" value="UniProtKB-KW"/>
</dbReference>
<name>A0A516NSN1_9NOCA</name>
<evidence type="ECO:0000313" key="3">
    <source>
        <dbReference type="Proteomes" id="UP000317039"/>
    </source>
</evidence>
<dbReference type="Pfam" id="PF04203">
    <property type="entry name" value="Sortase"/>
    <property type="match status" value="1"/>
</dbReference>
<accession>A0A516NSN1</accession>
<dbReference type="CDD" id="cd05829">
    <property type="entry name" value="Sortase_F"/>
    <property type="match status" value="1"/>
</dbReference>
<evidence type="ECO:0000313" key="2">
    <source>
        <dbReference type="EMBL" id="QDP81902.1"/>
    </source>
</evidence>
<dbReference type="SUPFAM" id="SSF63817">
    <property type="entry name" value="Sortase"/>
    <property type="match status" value="1"/>
</dbReference>
<gene>
    <name evidence="2" type="ORF">FOH10_27355</name>
</gene>
<proteinExistence type="predicted"/>
<keyword evidence="1" id="KW-0378">Hydrolase</keyword>
<reference evidence="2 3" key="1">
    <citation type="submission" date="2019-07" db="EMBL/GenBank/DDBJ databases">
        <title>Complete Genome Sequence and Methylome Analysis of Nocardia otitidis-caviarum NEB252.</title>
        <authorList>
            <person name="Fomenkov A."/>
            <person name="Anton B.P."/>
            <person name="Vincze T."/>
            <person name="Roberts R.J."/>
        </authorList>
    </citation>
    <scope>NUCLEOTIDE SEQUENCE [LARGE SCALE GENOMIC DNA]</scope>
    <source>
        <strain evidence="2 3">NEB252</strain>
    </source>
</reference>